<gene>
    <name evidence="5" type="ORF">JD82_04739</name>
</gene>
<dbReference type="PRINTS" id="PR00116">
    <property type="entry name" value="ARGINASE"/>
</dbReference>
<dbReference type="Proteomes" id="UP000317303">
    <property type="component" value="Unassembled WGS sequence"/>
</dbReference>
<dbReference type="OrthoDB" id="7331788at2"/>
<name>A0A660CLT0_9PSEU</name>
<dbReference type="GO" id="GO:0004053">
    <property type="term" value="F:arginase activity"/>
    <property type="evidence" value="ECO:0007669"/>
    <property type="project" value="TreeGrafter"/>
</dbReference>
<reference evidence="5 6" key="1">
    <citation type="submission" date="2019-07" db="EMBL/GenBank/DDBJ databases">
        <title>R&amp;d 2014.</title>
        <authorList>
            <person name="Klenk H.-P."/>
        </authorList>
    </citation>
    <scope>NUCLEOTIDE SEQUENCE [LARGE SCALE GENOMIC DNA]</scope>
    <source>
        <strain evidence="5 6">DSM 43194</strain>
    </source>
</reference>
<sequence>MRIVAFPQWQGATWEGASEVLPAGGRALAELAGDVLDTPVEQLPVPSSSSDTVDGVANRRALVSCRDTALSAIGPGGPMLTIGGDCAVELVPVGFARMRHGPALTVAWFDAHADCNTAAGSPSGAFHGMVLRALLGDGGPDVAGSPPLAPGNAVLIGTRVFDPDERGAVEQGLVRHVPPPADPVVVRETVGDGPVYLHVDVDVLDPREWPGGHYREPGGLTIERLVAGIDALAGAHVVGAGLTECATTDPGLLRALTPVLDALARALRGPAVGGEPPG</sequence>
<dbReference type="CDD" id="cd09999">
    <property type="entry name" value="Arginase-like_1"/>
    <property type="match status" value="1"/>
</dbReference>
<accession>A0A660CLT0</accession>
<dbReference type="PROSITE" id="PS51409">
    <property type="entry name" value="ARGINASE_2"/>
    <property type="match status" value="1"/>
</dbReference>
<dbReference type="InterPro" id="IPR023696">
    <property type="entry name" value="Ureohydrolase_dom_sf"/>
</dbReference>
<dbReference type="EMBL" id="VLJV01000001">
    <property type="protein sequence ID" value="TWH22847.1"/>
    <property type="molecule type" value="Genomic_DNA"/>
</dbReference>
<dbReference type="PANTHER" id="PTHR43782">
    <property type="entry name" value="ARGINASE"/>
    <property type="match status" value="1"/>
</dbReference>
<dbReference type="Pfam" id="PF00491">
    <property type="entry name" value="Arginase"/>
    <property type="match status" value="1"/>
</dbReference>
<dbReference type="SUPFAM" id="SSF52768">
    <property type="entry name" value="Arginase/deacetylase"/>
    <property type="match status" value="1"/>
</dbReference>
<dbReference type="AlphaFoldDB" id="A0A660CLT0"/>
<dbReference type="Gene3D" id="3.40.800.10">
    <property type="entry name" value="Ureohydrolase domain"/>
    <property type="match status" value="1"/>
</dbReference>
<comment type="similarity">
    <text evidence="4">Belongs to the arginase family.</text>
</comment>
<keyword evidence="1" id="KW-0479">Metal-binding</keyword>
<dbReference type="RefSeq" id="WP_030531280.1">
    <property type="nucleotide sequence ID" value="NZ_JOIJ01000004.1"/>
</dbReference>
<dbReference type="GO" id="GO:0005829">
    <property type="term" value="C:cytosol"/>
    <property type="evidence" value="ECO:0007669"/>
    <property type="project" value="TreeGrafter"/>
</dbReference>
<keyword evidence="3" id="KW-0464">Manganese</keyword>
<organism evidence="5 6">
    <name type="scientific">Prauserella rugosa</name>
    <dbReference type="NCBI Taxonomy" id="43354"/>
    <lineage>
        <taxon>Bacteria</taxon>
        <taxon>Bacillati</taxon>
        <taxon>Actinomycetota</taxon>
        <taxon>Actinomycetes</taxon>
        <taxon>Pseudonocardiales</taxon>
        <taxon>Pseudonocardiaceae</taxon>
        <taxon>Prauserella</taxon>
    </lineage>
</organism>
<evidence type="ECO:0000256" key="3">
    <source>
        <dbReference type="ARBA" id="ARBA00023211"/>
    </source>
</evidence>
<evidence type="ECO:0000313" key="5">
    <source>
        <dbReference type="EMBL" id="TWH22847.1"/>
    </source>
</evidence>
<keyword evidence="2" id="KW-0378">Hydrolase</keyword>
<proteinExistence type="inferred from homology"/>
<dbReference type="GO" id="GO:0030145">
    <property type="term" value="F:manganese ion binding"/>
    <property type="evidence" value="ECO:0007669"/>
    <property type="project" value="TreeGrafter"/>
</dbReference>
<evidence type="ECO:0000256" key="1">
    <source>
        <dbReference type="ARBA" id="ARBA00022723"/>
    </source>
</evidence>
<protein>
    <submittedName>
        <fullName evidence="5">Arginase</fullName>
    </submittedName>
</protein>
<evidence type="ECO:0000256" key="2">
    <source>
        <dbReference type="ARBA" id="ARBA00022801"/>
    </source>
</evidence>
<dbReference type="InterPro" id="IPR006035">
    <property type="entry name" value="Ureohydrolase"/>
</dbReference>
<keyword evidence="6" id="KW-1185">Reference proteome</keyword>
<evidence type="ECO:0000256" key="4">
    <source>
        <dbReference type="PROSITE-ProRule" id="PRU00742"/>
    </source>
</evidence>
<dbReference type="PANTHER" id="PTHR43782:SF3">
    <property type="entry name" value="ARGINASE"/>
    <property type="match status" value="1"/>
</dbReference>
<comment type="caution">
    <text evidence="5">The sequence shown here is derived from an EMBL/GenBank/DDBJ whole genome shotgun (WGS) entry which is preliminary data.</text>
</comment>
<evidence type="ECO:0000313" key="6">
    <source>
        <dbReference type="Proteomes" id="UP000317303"/>
    </source>
</evidence>